<evidence type="ECO:0000313" key="5">
    <source>
        <dbReference type="Proteomes" id="UP000190135"/>
    </source>
</evidence>
<dbReference type="EMBL" id="FUXL01000017">
    <property type="protein sequence ID" value="SKA34358.1"/>
    <property type="molecule type" value="Genomic_DNA"/>
</dbReference>
<dbReference type="InterPro" id="IPR005255">
    <property type="entry name" value="PdxA_fam"/>
</dbReference>
<gene>
    <name evidence="4" type="ORF">SAMN05428963_11721</name>
</gene>
<dbReference type="STRING" id="1365950.SAMN05428963_11721"/>
<accession>A0A1T4T2I3</accession>
<proteinExistence type="predicted"/>
<dbReference type="OrthoDB" id="9801783at2"/>
<reference evidence="5" key="1">
    <citation type="submission" date="2017-02" db="EMBL/GenBank/DDBJ databases">
        <authorList>
            <person name="Varghese N."/>
            <person name="Submissions S."/>
        </authorList>
    </citation>
    <scope>NUCLEOTIDE SEQUENCE [LARGE SCALE GENOMIC DNA]</scope>
    <source>
        <strain evidence="5">USBA 369</strain>
    </source>
</reference>
<dbReference type="SUPFAM" id="SSF53659">
    <property type="entry name" value="Isocitrate/Isopropylmalate dehydrogenase-like"/>
    <property type="match status" value="1"/>
</dbReference>
<evidence type="ECO:0000256" key="2">
    <source>
        <dbReference type="ARBA" id="ARBA00023002"/>
    </source>
</evidence>
<keyword evidence="1" id="KW-0479">Metal-binding</keyword>
<dbReference type="Pfam" id="PF04166">
    <property type="entry name" value="PdxA"/>
    <property type="match status" value="1"/>
</dbReference>
<dbReference type="RefSeq" id="WP_078709933.1">
    <property type="nucleotide sequence ID" value="NZ_FUXL01000017.1"/>
</dbReference>
<keyword evidence="5" id="KW-1185">Reference proteome</keyword>
<dbReference type="Gene3D" id="3.40.718.10">
    <property type="entry name" value="Isopropylmalate Dehydrogenase"/>
    <property type="match status" value="1"/>
</dbReference>
<dbReference type="PANTHER" id="PTHR30004:SF6">
    <property type="entry name" value="D-THREONATE 4-PHOSPHATE DEHYDROGENASE"/>
    <property type="match status" value="1"/>
</dbReference>
<dbReference type="GO" id="GO:0016491">
    <property type="term" value="F:oxidoreductase activity"/>
    <property type="evidence" value="ECO:0007669"/>
    <property type="project" value="UniProtKB-KW"/>
</dbReference>
<organism evidence="4 5">
    <name type="scientific">Consotaella salsifontis</name>
    <dbReference type="NCBI Taxonomy" id="1365950"/>
    <lineage>
        <taxon>Bacteria</taxon>
        <taxon>Pseudomonadati</taxon>
        <taxon>Pseudomonadota</taxon>
        <taxon>Alphaproteobacteria</taxon>
        <taxon>Hyphomicrobiales</taxon>
        <taxon>Aurantimonadaceae</taxon>
        <taxon>Consotaella</taxon>
    </lineage>
</organism>
<evidence type="ECO:0000256" key="3">
    <source>
        <dbReference type="ARBA" id="ARBA00023027"/>
    </source>
</evidence>
<dbReference type="NCBIfam" id="TIGR00557">
    <property type="entry name" value="pdxA"/>
    <property type="match status" value="1"/>
</dbReference>
<dbReference type="AlphaFoldDB" id="A0A1T4T2I3"/>
<sequence length="350" mass="36576">MATSRPIIAITMGDPAGIGPEIAAKALAHDSLQATSRPLIVGEPSVMQAAIDLTGAPLTLHRIDSVDEARFEAGTMNVLAVAGVDAAALRRGEVSAACGKASYDCIVKAIELAKADNVDATVTNPINKEALAKAGLKFAGHTEIYAHHTGTSRYTMMLAEGNFRVVHVSTHVSLREACDRVKKARVREVIGLADEACRLIGIAEPKVAVAGLNPHCGEGGLFGTEDMEEIAPAVAAAQADGIKVDGPIPADTVFSKLNGGMYDIVVCMYHDQGHIPTKLLGFRYDAAKGAWDNVSGVNITLGLPIIRTSVDHGTAFDLAGTGKADCLSLINAIDYATQLAKGRLSQEQAS</sequence>
<evidence type="ECO:0000256" key="1">
    <source>
        <dbReference type="ARBA" id="ARBA00022723"/>
    </source>
</evidence>
<evidence type="ECO:0000313" key="4">
    <source>
        <dbReference type="EMBL" id="SKA34358.1"/>
    </source>
</evidence>
<dbReference type="Proteomes" id="UP000190135">
    <property type="component" value="Unassembled WGS sequence"/>
</dbReference>
<dbReference type="GO" id="GO:0051287">
    <property type="term" value="F:NAD binding"/>
    <property type="evidence" value="ECO:0007669"/>
    <property type="project" value="InterPro"/>
</dbReference>
<dbReference type="GO" id="GO:0046872">
    <property type="term" value="F:metal ion binding"/>
    <property type="evidence" value="ECO:0007669"/>
    <property type="project" value="UniProtKB-KW"/>
</dbReference>
<keyword evidence="2" id="KW-0560">Oxidoreductase</keyword>
<protein>
    <submittedName>
        <fullName evidence="4">4-hydroxythreonine-4-phosphate dehydrogenase</fullName>
    </submittedName>
</protein>
<dbReference type="PANTHER" id="PTHR30004">
    <property type="entry name" value="4-HYDROXYTHREONINE-4-PHOSPHATE DEHYDROGENASE"/>
    <property type="match status" value="1"/>
</dbReference>
<name>A0A1T4T2I3_9HYPH</name>
<keyword evidence="3" id="KW-0520">NAD</keyword>